<feature type="region of interest" description="Disordered" evidence="1">
    <location>
        <begin position="971"/>
        <end position="1038"/>
    </location>
</feature>
<accession>A0A517Z9W0</accession>
<dbReference type="EMBL" id="CP036275">
    <property type="protein sequence ID" value="QDU39231.1"/>
    <property type="molecule type" value="Genomic_DNA"/>
</dbReference>
<gene>
    <name evidence="2" type="ORF">Mal4_35680</name>
</gene>
<proteinExistence type="predicted"/>
<sequence>MLRALICRPALLSVFTWFLLGTLPLHAQLPQTRLYSISPPGAQIGTTAEVRILAGDDLEEISALHFNHPGITAEPKMQEVNGQPQPVDKTFVVKVAPDVPPGMYDVRTTGLWGTSNPRRFVVGTLPEVIEAETNNTPDQASPLELNTVLNGRMDGGTDVDIFRTTLTAGQKVVIDCQAQRIDSRMDPTIEVYDSTGRQRLGVSRNDRGRDAVLVYEVPQDGEYLVRVFDHVYRNGNDYFYRLKLHTGPHLAYSLPASGLPGTTSRFALYGVNLPGGQPTDLDVDGVPLERLETDIAIPKLDDLPAMDHRVDSVHSSVDGFSYRFESPEGQSNPLRIFLSSAPALTEAEPNDAADAAQSVAVPCEITGQFGSRADQDVFTFEAKAGQVYWIEAFGQRLGTSADPYVVVEQITVDGNGNEQAKRLTAQDDTGTNLLQNVFDTHTDDPAWRLQIPADGKYRVTIRDRYWESRGNPSLIYRLAIREEQPDFRLVLVPAAPTAGQTWPVGLRQGDNFAVNVLAFRRDGFAGPVRVTAENLPEGLQCPGTTIGEKDNSTLLTLTTTDGASAGTQAVRITGSAWVDDPAAVKQEEAARAALDAANKALPDLRKAADEAAKKVTELTNQRDAARKASEEKPDDEGLKQKLAQAEQALEAAQKTQQEAAGKLAAGEKSVADATAALQAAEKARQDARRELKRMARAGTVVWSQQGNNPAEARLADDFVLSVMPEASPFQVKTDVFEVDANQSRQILVPMDLVRRDGFDEQVKLTVNGLPKNANIDVKADAIDKGRGDQLVRIFVKDNAPPGTYTIWLQSQAQVNYRRNPQKAERLKQAFDAATAAAEAAKKAQAEATAAKNKAIAEAKQAAEALTKLQAEQTKASQQLQAAQAELKKSQEALKQAQTAAANAAEALKSAETSLADARTAAEADAENEDLKQTVAQAEQAVQEATTAKQKADEAATAAAKSVADTEQAVAKANEQSTSLNGKVAEAEKTKTAADQAQKAATDAEAQATQQTKTLEEARKAAEKQFQDAEKAAQPKKVNFTPPSTPVVITVHPAPVKLAAGVPGGGALKRGAAIEIKVTVTRQNGFTGPVQLTLPENPVAVGLAADPVTIPADQTEGVLKITAAGDATLGQLENMVIRATMDFDGKAAVDVPVTLKVAE</sequence>
<evidence type="ECO:0008006" key="4">
    <source>
        <dbReference type="Google" id="ProtNLM"/>
    </source>
</evidence>
<dbReference type="Gene3D" id="2.60.120.380">
    <property type="match status" value="2"/>
</dbReference>
<feature type="compositionally biased region" description="Basic and acidic residues" evidence="1">
    <location>
        <begin position="623"/>
        <end position="638"/>
    </location>
</feature>
<dbReference type="KEGG" id="mri:Mal4_35680"/>
<organism evidence="2 3">
    <name type="scientific">Maioricimonas rarisocia</name>
    <dbReference type="NCBI Taxonomy" id="2528026"/>
    <lineage>
        <taxon>Bacteria</taxon>
        <taxon>Pseudomonadati</taxon>
        <taxon>Planctomycetota</taxon>
        <taxon>Planctomycetia</taxon>
        <taxon>Planctomycetales</taxon>
        <taxon>Planctomycetaceae</taxon>
        <taxon>Maioricimonas</taxon>
    </lineage>
</organism>
<name>A0A517Z9W0_9PLAN</name>
<protein>
    <recommendedName>
        <fullName evidence="4">Peptidase C-terminal archaeal/bacterial domain-containing protein</fullName>
    </recommendedName>
</protein>
<evidence type="ECO:0000313" key="3">
    <source>
        <dbReference type="Proteomes" id="UP000320496"/>
    </source>
</evidence>
<evidence type="ECO:0000256" key="1">
    <source>
        <dbReference type="SAM" id="MobiDB-lite"/>
    </source>
</evidence>
<dbReference type="AlphaFoldDB" id="A0A517Z9W0"/>
<dbReference type="Proteomes" id="UP000320496">
    <property type="component" value="Chromosome"/>
</dbReference>
<evidence type="ECO:0000313" key="2">
    <source>
        <dbReference type="EMBL" id="QDU39231.1"/>
    </source>
</evidence>
<feature type="region of interest" description="Disordered" evidence="1">
    <location>
        <begin position="612"/>
        <end position="638"/>
    </location>
</feature>
<feature type="compositionally biased region" description="Low complexity" evidence="1">
    <location>
        <begin position="992"/>
        <end position="1012"/>
    </location>
</feature>
<reference evidence="2 3" key="1">
    <citation type="submission" date="2019-02" db="EMBL/GenBank/DDBJ databases">
        <title>Deep-cultivation of Planctomycetes and their phenomic and genomic characterization uncovers novel biology.</title>
        <authorList>
            <person name="Wiegand S."/>
            <person name="Jogler M."/>
            <person name="Boedeker C."/>
            <person name="Pinto D."/>
            <person name="Vollmers J."/>
            <person name="Rivas-Marin E."/>
            <person name="Kohn T."/>
            <person name="Peeters S.H."/>
            <person name="Heuer A."/>
            <person name="Rast P."/>
            <person name="Oberbeckmann S."/>
            <person name="Bunk B."/>
            <person name="Jeske O."/>
            <person name="Meyerdierks A."/>
            <person name="Storesund J.E."/>
            <person name="Kallscheuer N."/>
            <person name="Luecker S."/>
            <person name="Lage O.M."/>
            <person name="Pohl T."/>
            <person name="Merkel B.J."/>
            <person name="Hornburger P."/>
            <person name="Mueller R.-W."/>
            <person name="Bruemmer F."/>
            <person name="Labrenz M."/>
            <person name="Spormann A.M."/>
            <person name="Op den Camp H."/>
            <person name="Overmann J."/>
            <person name="Amann R."/>
            <person name="Jetten M.S.M."/>
            <person name="Mascher T."/>
            <person name="Medema M.H."/>
            <person name="Devos D.P."/>
            <person name="Kaster A.-K."/>
            <person name="Ovreas L."/>
            <person name="Rohde M."/>
            <person name="Galperin M.Y."/>
            <person name="Jogler C."/>
        </authorList>
    </citation>
    <scope>NUCLEOTIDE SEQUENCE [LARGE SCALE GENOMIC DNA]</scope>
    <source>
        <strain evidence="2 3">Mal4</strain>
    </source>
</reference>
<dbReference type="OrthoDB" id="237792at2"/>
<dbReference type="RefSeq" id="WP_145370437.1">
    <property type="nucleotide sequence ID" value="NZ_CP036275.1"/>
</dbReference>
<keyword evidence="3" id="KW-1185">Reference proteome</keyword>
<feature type="compositionally biased region" description="Basic and acidic residues" evidence="1">
    <location>
        <begin position="1013"/>
        <end position="1032"/>
    </location>
</feature>